<evidence type="ECO:0000259" key="11">
    <source>
        <dbReference type="Pfam" id="PF14875"/>
    </source>
</evidence>
<dbReference type="WBParaSite" id="SSTP_0000042000.1">
    <property type="protein sequence ID" value="SSTP_0000042000.1"/>
    <property type="gene ID" value="SSTP_0000042000"/>
</dbReference>
<keyword evidence="5" id="KW-0735">Signal-anchor</keyword>
<dbReference type="InterPro" id="IPR022049">
    <property type="entry name" value="FAM69_kinase_dom"/>
</dbReference>
<comment type="similarity">
    <text evidence="2">Belongs to the DIPK family.</text>
</comment>
<evidence type="ECO:0000256" key="9">
    <source>
        <dbReference type="SAM" id="Phobius"/>
    </source>
</evidence>
<dbReference type="PANTHER" id="PTHR21093">
    <property type="entry name" value="DIVERGENT PROTEIN KINASE DOMAIN 1C-RELATED"/>
    <property type="match status" value="1"/>
</dbReference>
<evidence type="ECO:0000256" key="4">
    <source>
        <dbReference type="ARBA" id="ARBA00022824"/>
    </source>
</evidence>
<dbReference type="Pfam" id="PF14875">
    <property type="entry name" value="PIP49_N"/>
    <property type="match status" value="1"/>
</dbReference>
<organism evidence="13">
    <name type="scientific">Strongyloides stercoralis</name>
    <name type="common">Threadworm</name>
    <dbReference type="NCBI Taxonomy" id="6248"/>
    <lineage>
        <taxon>Eukaryota</taxon>
        <taxon>Metazoa</taxon>
        <taxon>Ecdysozoa</taxon>
        <taxon>Nematoda</taxon>
        <taxon>Chromadorea</taxon>
        <taxon>Rhabditida</taxon>
        <taxon>Tylenchina</taxon>
        <taxon>Panagrolaimomorpha</taxon>
        <taxon>Strongyloidoidea</taxon>
        <taxon>Strongyloididae</taxon>
        <taxon>Strongyloides</taxon>
    </lineage>
</organism>
<dbReference type="Proteomes" id="UP000035681">
    <property type="component" value="Unplaced"/>
</dbReference>
<keyword evidence="3 9" id="KW-0812">Transmembrane</keyword>
<dbReference type="WBParaSite" id="TCONS_00006675.p1">
    <property type="protein sequence ID" value="TCONS_00006675.p1"/>
    <property type="gene ID" value="XLOC_004799"/>
</dbReference>
<dbReference type="AlphaFoldDB" id="A0A0K0DT60"/>
<reference evidence="13" key="1">
    <citation type="submission" date="2015-08" db="UniProtKB">
        <authorList>
            <consortium name="WormBaseParasite"/>
        </authorList>
    </citation>
    <scope>IDENTIFICATION</scope>
</reference>
<feature type="transmembrane region" description="Helical" evidence="9">
    <location>
        <begin position="74"/>
        <end position="92"/>
    </location>
</feature>
<evidence type="ECO:0000256" key="3">
    <source>
        <dbReference type="ARBA" id="ARBA00022692"/>
    </source>
</evidence>
<evidence type="ECO:0000313" key="14">
    <source>
        <dbReference type="WBParaSite" id="TCONS_00006675.p1"/>
    </source>
</evidence>
<proteinExistence type="inferred from homology"/>
<keyword evidence="12" id="KW-1185">Reference proteome</keyword>
<keyword evidence="6 9" id="KW-1133">Transmembrane helix</keyword>
<evidence type="ECO:0000256" key="6">
    <source>
        <dbReference type="ARBA" id="ARBA00022989"/>
    </source>
</evidence>
<sequence length="438" mass="52001">MANNYFYSDYYNINKLEDDSWYSDDNISGEKEYYYKSYRKMFNEKDRNDNCDKTDDFLNFCSIFLKNTCKLTKVTMYFVIFFIFILFLHNTVSNKFTKDIDYYDGELNNDNSTEAIDILQHLCNDYKDNILTGDTCSELCKTFTISNLIKHEFEKNKHVIILTFNSTTRIFKGSKKYFYQYQPLLKNITDKNFIKLTLEIVNNHTMLKFPLSYSNHIINMIYPPYKNKSKKVLTNTEKQTIWRLLQQPEYINFKILKLSRVLPKVISSCGHLYEVENIVPFKMKTYYTSLRNKILVYLMGTAKLFYEFLNEPLEWCDVKFNNLGLSPNYIKRFLILDGEDLYTKSKLENIFENLSCSNDNDCYIGDCLSKCNNITNTCYKHRINENLDTICNKLIQLLYGKYYNKNNKFLMGCFGTGGDKVKRLKKLQLAWAWTLPDV</sequence>
<feature type="domain" description="FAM69 N-terminal" evidence="11">
    <location>
        <begin position="114"/>
        <end position="148"/>
    </location>
</feature>
<comment type="subcellular location">
    <subcellularLocation>
        <location evidence="1">Endoplasmic reticulum membrane</location>
        <topology evidence="1">Single-pass type II membrane protein</topology>
    </subcellularLocation>
</comment>
<protein>
    <submittedName>
        <fullName evidence="14">FAM69 protein-kinase domain-containing protein</fullName>
    </submittedName>
    <submittedName>
        <fullName evidence="13">PIP49_C domain-containing protein</fullName>
    </submittedName>
</protein>
<evidence type="ECO:0000313" key="12">
    <source>
        <dbReference type="Proteomes" id="UP000035681"/>
    </source>
</evidence>
<name>A0A0K0DT60_STRER</name>
<keyword evidence="4" id="KW-0256">Endoplasmic reticulum</keyword>
<dbReference type="InterPro" id="IPR029244">
    <property type="entry name" value="FAM69_N"/>
</dbReference>
<evidence type="ECO:0000256" key="5">
    <source>
        <dbReference type="ARBA" id="ARBA00022968"/>
    </source>
</evidence>
<evidence type="ECO:0000259" key="10">
    <source>
        <dbReference type="Pfam" id="PF12260"/>
    </source>
</evidence>
<accession>A0A0K0DT60</accession>
<feature type="domain" description="FAM69 protein-kinase" evidence="10">
    <location>
        <begin position="241"/>
        <end position="398"/>
    </location>
</feature>
<evidence type="ECO:0000256" key="8">
    <source>
        <dbReference type="ARBA" id="ARBA00023157"/>
    </source>
</evidence>
<dbReference type="GO" id="GO:0005789">
    <property type="term" value="C:endoplasmic reticulum membrane"/>
    <property type="evidence" value="ECO:0007669"/>
    <property type="project" value="UniProtKB-SubCell"/>
</dbReference>
<keyword evidence="8" id="KW-1015">Disulfide bond</keyword>
<evidence type="ECO:0000256" key="7">
    <source>
        <dbReference type="ARBA" id="ARBA00023136"/>
    </source>
</evidence>
<keyword evidence="7 9" id="KW-0472">Membrane</keyword>
<evidence type="ECO:0000256" key="1">
    <source>
        <dbReference type="ARBA" id="ARBA00004648"/>
    </source>
</evidence>
<evidence type="ECO:0000313" key="13">
    <source>
        <dbReference type="WBParaSite" id="SSTP_0000042000.1"/>
    </source>
</evidence>
<dbReference type="PANTHER" id="PTHR21093:SF2">
    <property type="entry name" value="DIVERGENT PROTEIN KINASE DOMAIN 1C"/>
    <property type="match status" value="1"/>
</dbReference>
<dbReference type="Pfam" id="PF12260">
    <property type="entry name" value="PIP49_C"/>
    <property type="match status" value="1"/>
</dbReference>
<evidence type="ECO:0000256" key="2">
    <source>
        <dbReference type="ARBA" id="ARBA00006338"/>
    </source>
</evidence>